<dbReference type="SUPFAM" id="SSF48264">
    <property type="entry name" value="Cytochrome P450"/>
    <property type="match status" value="1"/>
</dbReference>
<keyword evidence="11 12" id="KW-0472">Membrane</keyword>
<evidence type="ECO:0000256" key="4">
    <source>
        <dbReference type="ARBA" id="ARBA00022617"/>
    </source>
</evidence>
<name>A0ABD3IN33_EUCGL</name>
<dbReference type="Pfam" id="PF00067">
    <property type="entry name" value="p450"/>
    <property type="match status" value="1"/>
</dbReference>
<dbReference type="PANTHER" id="PTHR24282:SF211">
    <property type="entry name" value="CYTOCHROME P450-RELATED"/>
    <property type="match status" value="1"/>
</dbReference>
<evidence type="ECO:0000256" key="8">
    <source>
        <dbReference type="ARBA" id="ARBA00023002"/>
    </source>
</evidence>
<comment type="similarity">
    <text evidence="3">Belongs to the cytochrome P450 family.</text>
</comment>
<feature type="transmembrane region" description="Helical" evidence="12">
    <location>
        <begin position="6"/>
        <end position="29"/>
    </location>
</feature>
<dbReference type="GO" id="GO:0046872">
    <property type="term" value="F:metal ion binding"/>
    <property type="evidence" value="ECO:0007669"/>
    <property type="project" value="UniProtKB-KW"/>
</dbReference>
<dbReference type="GO" id="GO:0016020">
    <property type="term" value="C:membrane"/>
    <property type="evidence" value="ECO:0007669"/>
    <property type="project" value="UniProtKB-SubCell"/>
</dbReference>
<comment type="caution">
    <text evidence="13">The sequence shown here is derived from an EMBL/GenBank/DDBJ whole genome shotgun (WGS) entry which is preliminary data.</text>
</comment>
<comment type="cofactor">
    <cofactor evidence="1">
        <name>heme</name>
        <dbReference type="ChEBI" id="CHEBI:30413"/>
    </cofactor>
</comment>
<dbReference type="InterPro" id="IPR050665">
    <property type="entry name" value="Cytochrome_P450_Monooxygen"/>
</dbReference>
<feature type="transmembrane region" description="Helical" evidence="12">
    <location>
        <begin position="373"/>
        <end position="394"/>
    </location>
</feature>
<evidence type="ECO:0008006" key="15">
    <source>
        <dbReference type="Google" id="ProtNLM"/>
    </source>
</evidence>
<evidence type="ECO:0000256" key="2">
    <source>
        <dbReference type="ARBA" id="ARBA00004167"/>
    </source>
</evidence>
<evidence type="ECO:0000256" key="6">
    <source>
        <dbReference type="ARBA" id="ARBA00022723"/>
    </source>
</evidence>
<dbReference type="Proteomes" id="UP001634007">
    <property type="component" value="Unassembled WGS sequence"/>
</dbReference>
<protein>
    <recommendedName>
        <fullName evidence="15">Cytochrome P450</fullName>
    </recommendedName>
</protein>
<keyword evidence="6" id="KW-0479">Metal-binding</keyword>
<dbReference type="GO" id="GO:0004497">
    <property type="term" value="F:monooxygenase activity"/>
    <property type="evidence" value="ECO:0007669"/>
    <property type="project" value="UniProtKB-KW"/>
</dbReference>
<evidence type="ECO:0000256" key="12">
    <source>
        <dbReference type="SAM" id="Phobius"/>
    </source>
</evidence>
<dbReference type="PANTHER" id="PTHR24282">
    <property type="entry name" value="CYTOCHROME P450 FAMILY MEMBER"/>
    <property type="match status" value="1"/>
</dbReference>
<evidence type="ECO:0000256" key="1">
    <source>
        <dbReference type="ARBA" id="ARBA00001971"/>
    </source>
</evidence>
<dbReference type="AlphaFoldDB" id="A0ABD3IN33"/>
<sequence>MTIPLGVFLSLFLVGLICLFLYLYNLFWWKPLWLRKKLRHQGIHGPNEQSIGNSISHDYMSCLFPHIEKWRADYGPVFAFTQGNMVIVCVCDFDVAREFCQCKSAEFGRSAYLRKNRGIVLGYDSLVTSKEKSWALHRKVIAPEFFSDQIKKAGGVASLRIDKDLKSLSAEMISKACFGSNNVIGNEIFTKMLVLQNSLSKQQAIFGLPGGKVRAPPSAHIRTKITRDIWRTDKEVDRSILKLMDDDCLSHNFGRGSSITVDNCKAMIFAGHETTATAWQECVRAEVVQILGHQAPNMDKLQKMKLLNMVIYETLRLYSPGPFVTRETSEEMKFGDFAIPIGVNVWLSSLLLHQDPANWFANGISSACKNPNLFVPFGMGLWTFLSLVLSKFFFSLSLEYKRSVTYKLFFEPEHGVQLKMEKIRNYLSSMNGPLQWKPKHEKL</sequence>
<keyword evidence="9" id="KW-0408">Iron</keyword>
<dbReference type="InterPro" id="IPR001128">
    <property type="entry name" value="Cyt_P450"/>
</dbReference>
<keyword evidence="4" id="KW-0349">Heme</keyword>
<dbReference type="EMBL" id="JBJKBG010000011">
    <property type="protein sequence ID" value="KAL3714949.1"/>
    <property type="molecule type" value="Genomic_DNA"/>
</dbReference>
<proteinExistence type="inferred from homology"/>
<evidence type="ECO:0000313" key="14">
    <source>
        <dbReference type="Proteomes" id="UP001634007"/>
    </source>
</evidence>
<keyword evidence="10" id="KW-0503">Monooxygenase</keyword>
<keyword evidence="14" id="KW-1185">Reference proteome</keyword>
<evidence type="ECO:0000256" key="10">
    <source>
        <dbReference type="ARBA" id="ARBA00023033"/>
    </source>
</evidence>
<reference evidence="13 14" key="1">
    <citation type="submission" date="2024-11" db="EMBL/GenBank/DDBJ databases">
        <title>Chromosome-level genome assembly of Eucalyptus globulus Labill. provides insights into its genome evolution.</title>
        <authorList>
            <person name="Li X."/>
        </authorList>
    </citation>
    <scope>NUCLEOTIDE SEQUENCE [LARGE SCALE GENOMIC DNA]</scope>
    <source>
        <strain evidence="13">CL2024</strain>
        <tissue evidence="13">Fresh tender leaves</tissue>
    </source>
</reference>
<keyword evidence="5 12" id="KW-0812">Transmembrane</keyword>
<keyword evidence="7 12" id="KW-1133">Transmembrane helix</keyword>
<comment type="subcellular location">
    <subcellularLocation>
        <location evidence="2">Membrane</location>
        <topology evidence="2">Single-pass membrane protein</topology>
    </subcellularLocation>
</comment>
<dbReference type="InterPro" id="IPR036396">
    <property type="entry name" value="Cyt_P450_sf"/>
</dbReference>
<evidence type="ECO:0000313" key="13">
    <source>
        <dbReference type="EMBL" id="KAL3714949.1"/>
    </source>
</evidence>
<evidence type="ECO:0000256" key="5">
    <source>
        <dbReference type="ARBA" id="ARBA00022692"/>
    </source>
</evidence>
<gene>
    <name evidence="13" type="ORF">ACJRO7_006800</name>
</gene>
<evidence type="ECO:0000256" key="3">
    <source>
        <dbReference type="ARBA" id="ARBA00010617"/>
    </source>
</evidence>
<accession>A0ABD3IN33</accession>
<evidence type="ECO:0000256" key="7">
    <source>
        <dbReference type="ARBA" id="ARBA00022989"/>
    </source>
</evidence>
<evidence type="ECO:0000256" key="9">
    <source>
        <dbReference type="ARBA" id="ARBA00023004"/>
    </source>
</evidence>
<organism evidence="13 14">
    <name type="scientific">Eucalyptus globulus</name>
    <name type="common">Tasmanian blue gum</name>
    <dbReference type="NCBI Taxonomy" id="34317"/>
    <lineage>
        <taxon>Eukaryota</taxon>
        <taxon>Viridiplantae</taxon>
        <taxon>Streptophyta</taxon>
        <taxon>Embryophyta</taxon>
        <taxon>Tracheophyta</taxon>
        <taxon>Spermatophyta</taxon>
        <taxon>Magnoliopsida</taxon>
        <taxon>eudicotyledons</taxon>
        <taxon>Gunneridae</taxon>
        <taxon>Pentapetalae</taxon>
        <taxon>rosids</taxon>
        <taxon>malvids</taxon>
        <taxon>Myrtales</taxon>
        <taxon>Myrtaceae</taxon>
        <taxon>Myrtoideae</taxon>
        <taxon>Eucalypteae</taxon>
        <taxon>Eucalyptus</taxon>
    </lineage>
</organism>
<dbReference type="Gene3D" id="1.10.630.10">
    <property type="entry name" value="Cytochrome P450"/>
    <property type="match status" value="1"/>
</dbReference>
<keyword evidence="8" id="KW-0560">Oxidoreductase</keyword>
<evidence type="ECO:0000256" key="11">
    <source>
        <dbReference type="ARBA" id="ARBA00023136"/>
    </source>
</evidence>